<evidence type="ECO:0000313" key="3">
    <source>
        <dbReference type="Proteomes" id="UP000602647"/>
    </source>
</evidence>
<sequence length="100" mass="11734">MPEIRKEIVTMTDIEEKIAKAEEEIRQLQNRKRKLLNQKKDAERKARTHRLIERGAILESLLEKPEQYSNDQIKGLLEVAFQTAQAQEHLRKIGEENGEN</sequence>
<dbReference type="Pfam" id="PF12958">
    <property type="entry name" value="DUF3847"/>
    <property type="match status" value="1"/>
</dbReference>
<dbReference type="EMBL" id="JACRYT010000001">
    <property type="protein sequence ID" value="MBC6678458.1"/>
    <property type="molecule type" value="Genomic_DNA"/>
</dbReference>
<dbReference type="Proteomes" id="UP000602647">
    <property type="component" value="Unassembled WGS sequence"/>
</dbReference>
<accession>A0A923NLW2</accession>
<comment type="caution">
    <text evidence="2">The sequence shown here is derived from an EMBL/GenBank/DDBJ whole genome shotgun (WGS) entry which is preliminary data.</text>
</comment>
<dbReference type="AlphaFoldDB" id="A0A923NLW2"/>
<evidence type="ECO:0000256" key="1">
    <source>
        <dbReference type="SAM" id="Coils"/>
    </source>
</evidence>
<evidence type="ECO:0000313" key="2">
    <source>
        <dbReference type="EMBL" id="MBC6678458.1"/>
    </source>
</evidence>
<name>A0A923NLW2_9FIRM</name>
<keyword evidence="1" id="KW-0175">Coiled coil</keyword>
<organism evidence="2 3">
    <name type="scientific">Zhenpiania hominis</name>
    <dbReference type="NCBI Taxonomy" id="2763644"/>
    <lineage>
        <taxon>Bacteria</taxon>
        <taxon>Bacillati</taxon>
        <taxon>Bacillota</taxon>
        <taxon>Clostridia</taxon>
        <taxon>Peptostreptococcales</taxon>
        <taxon>Anaerovoracaceae</taxon>
        <taxon>Zhenpiania</taxon>
    </lineage>
</organism>
<dbReference type="InterPro" id="IPR024215">
    <property type="entry name" value="DUF3847"/>
</dbReference>
<protein>
    <submittedName>
        <fullName evidence="2">DUF3847 domain-containing protein</fullName>
    </submittedName>
</protein>
<feature type="coiled-coil region" evidence="1">
    <location>
        <begin position="4"/>
        <end position="45"/>
    </location>
</feature>
<keyword evidence="3" id="KW-1185">Reference proteome</keyword>
<gene>
    <name evidence="2" type="ORF">H9L42_01250</name>
</gene>
<reference evidence="2" key="1">
    <citation type="submission" date="2020-08" db="EMBL/GenBank/DDBJ databases">
        <title>Genome public.</title>
        <authorList>
            <person name="Liu C."/>
            <person name="Sun Q."/>
        </authorList>
    </citation>
    <scope>NUCLEOTIDE SEQUENCE</scope>
    <source>
        <strain evidence="2">BX12</strain>
    </source>
</reference>
<proteinExistence type="predicted"/>